<proteinExistence type="predicted"/>
<organism evidence="1 2">
    <name type="scientific">Candidatus Eisenbergiella intestinigallinarum</name>
    <dbReference type="NCBI Taxonomy" id="2838549"/>
    <lineage>
        <taxon>Bacteria</taxon>
        <taxon>Bacillati</taxon>
        <taxon>Bacillota</taxon>
        <taxon>Clostridia</taxon>
        <taxon>Lachnospirales</taxon>
        <taxon>Lachnospiraceae</taxon>
        <taxon>Eisenbergiella</taxon>
    </lineage>
</organism>
<dbReference type="EMBL" id="DWVS01000377">
    <property type="protein sequence ID" value="HJC89201.1"/>
    <property type="molecule type" value="Genomic_DNA"/>
</dbReference>
<gene>
    <name evidence="1" type="ORF">H9926_14485</name>
</gene>
<accession>A0A9D2TSQ4</accession>
<protein>
    <submittedName>
        <fullName evidence="1">DUF2284 domain-containing protein</fullName>
    </submittedName>
</protein>
<dbReference type="AlphaFoldDB" id="A0A9D2TSQ4"/>
<dbReference type="Proteomes" id="UP000823922">
    <property type="component" value="Unassembled WGS sequence"/>
</dbReference>
<evidence type="ECO:0000313" key="2">
    <source>
        <dbReference type="Proteomes" id="UP000823922"/>
    </source>
</evidence>
<sequence length="189" mass="20759">MEELMRALREEALALGAFRAELVRVEDISTDASFRSLCASNACGNYGKNYMCPPDIGSIEELMQELRTYETALVYQTVGILEDSYDFEGMMEAGNRHNELAQKLRILAQERAGQEGGIQLLHLGAGGCRVCAACGKRTGEPCRFPEKAIGSLEAYGVNVSLLAQTAGMRYINGQNTVTYFGAILCRTRR</sequence>
<reference evidence="1" key="2">
    <citation type="submission" date="2021-04" db="EMBL/GenBank/DDBJ databases">
        <authorList>
            <person name="Gilroy R."/>
        </authorList>
    </citation>
    <scope>NUCLEOTIDE SEQUENCE</scope>
    <source>
        <strain evidence="1">ChiBcec1-1630</strain>
    </source>
</reference>
<evidence type="ECO:0000313" key="1">
    <source>
        <dbReference type="EMBL" id="HJC89201.1"/>
    </source>
</evidence>
<dbReference type="InterPro" id="IPR019271">
    <property type="entry name" value="DUF2284_metal-binding"/>
</dbReference>
<comment type="caution">
    <text evidence="1">The sequence shown here is derived from an EMBL/GenBank/DDBJ whole genome shotgun (WGS) entry which is preliminary data.</text>
</comment>
<dbReference type="Pfam" id="PF10050">
    <property type="entry name" value="DUF2284"/>
    <property type="match status" value="1"/>
</dbReference>
<name>A0A9D2TSQ4_9FIRM</name>
<reference evidence="1" key="1">
    <citation type="journal article" date="2021" name="PeerJ">
        <title>Extensive microbial diversity within the chicken gut microbiome revealed by metagenomics and culture.</title>
        <authorList>
            <person name="Gilroy R."/>
            <person name="Ravi A."/>
            <person name="Getino M."/>
            <person name="Pursley I."/>
            <person name="Horton D.L."/>
            <person name="Alikhan N.F."/>
            <person name="Baker D."/>
            <person name="Gharbi K."/>
            <person name="Hall N."/>
            <person name="Watson M."/>
            <person name="Adriaenssens E.M."/>
            <person name="Foster-Nyarko E."/>
            <person name="Jarju S."/>
            <person name="Secka A."/>
            <person name="Antonio M."/>
            <person name="Oren A."/>
            <person name="Chaudhuri R.R."/>
            <person name="La Ragione R."/>
            <person name="Hildebrand F."/>
            <person name="Pallen M.J."/>
        </authorList>
    </citation>
    <scope>NUCLEOTIDE SEQUENCE</scope>
    <source>
        <strain evidence="1">ChiBcec1-1630</strain>
    </source>
</reference>